<dbReference type="Pfam" id="PF07510">
    <property type="entry name" value="GmrSD_C"/>
    <property type="match status" value="1"/>
</dbReference>
<organism evidence="3 4">
    <name type="scientific">Parageobacillus thermantarcticus</name>
    <dbReference type="NCBI Taxonomy" id="186116"/>
    <lineage>
        <taxon>Bacteria</taxon>
        <taxon>Bacillati</taxon>
        <taxon>Bacillota</taxon>
        <taxon>Bacilli</taxon>
        <taxon>Bacillales</taxon>
        <taxon>Anoxybacillaceae</taxon>
        <taxon>Parageobacillus</taxon>
    </lineage>
</organism>
<keyword evidence="4" id="KW-1185">Reference proteome</keyword>
<dbReference type="Proteomes" id="UP000198650">
    <property type="component" value="Unassembled WGS sequence"/>
</dbReference>
<dbReference type="InterPro" id="IPR011089">
    <property type="entry name" value="GmrSD_C"/>
</dbReference>
<dbReference type="InterPro" id="IPR004919">
    <property type="entry name" value="GmrSD_N"/>
</dbReference>
<dbReference type="Pfam" id="PF03235">
    <property type="entry name" value="GmrSD_N"/>
    <property type="match status" value="1"/>
</dbReference>
<accession>A0A1I0TTS6</accession>
<dbReference type="PANTHER" id="PTHR35149:SF2">
    <property type="entry name" value="DUF262 DOMAIN-CONTAINING PROTEIN"/>
    <property type="match status" value="1"/>
</dbReference>
<name>A0A1I0TTS6_9BACL</name>
<sequence length="540" mass="64216">MEASEKKINEILTENKIYEIPPYQRPYSWEKSHARELIEDICQAYQRNDPEYFIGSIITIEKERNRRYEVVDGQQRLTTLNIIFAVMKQLITHPSSVEDIQKRIMPVNPYTDEPEQPRLIVRKQDQAFFQKYILMGEDISSAQEMSETQAKFYDNMLEIKQVVSEFSEVELRRLVNYILEHVYVVFVVTDNFTSAYRLFNVLNARGMSLSNGDLLKNRLFEYCESKPLERSRVEECWNELENIVGIRQLDNFLSHLRTSIKGNKQQEILYQEFDEILEEYKEAPARFAEFLLRSAHHYEKIMENDFDNHLKTQKLISSLHRVAHDEWIPPVLAFLNKPMPDMEFADFVELMEKITYQNWVRRLGKTKRNTVYYQVINLINKGCSADELIETVKKYADNKEFEQLIRADIYHSPAVKAILLRLEQESQDQSVVKQFHGRITVEHILPQKLKDEYWIQRFTPDVHQELVHKLGNLTLLSGVKNSAAQYYSFDRKKEIYEKRNKKVSFDLTKEILEEKEWTKNQILSRQEKLVKKAMEIWGIQ</sequence>
<evidence type="ECO:0000259" key="2">
    <source>
        <dbReference type="Pfam" id="PF07510"/>
    </source>
</evidence>
<dbReference type="RefSeq" id="WP_090951904.1">
    <property type="nucleotide sequence ID" value="NZ_FOJS01000058.1"/>
</dbReference>
<dbReference type="AlphaFoldDB" id="A0A1I0TTS6"/>
<dbReference type="OrthoDB" id="9798761at2"/>
<dbReference type="EMBL" id="FOJS01000058">
    <property type="protein sequence ID" value="SFA55130.1"/>
    <property type="molecule type" value="Genomic_DNA"/>
</dbReference>
<feature type="domain" description="GmrSD restriction endonucleases C-terminal" evidence="2">
    <location>
        <begin position="401"/>
        <end position="531"/>
    </location>
</feature>
<gene>
    <name evidence="3" type="ORF">SAMN05192569_10585</name>
</gene>
<evidence type="ECO:0000313" key="4">
    <source>
        <dbReference type="Proteomes" id="UP000198650"/>
    </source>
</evidence>
<proteinExistence type="predicted"/>
<reference evidence="4" key="1">
    <citation type="submission" date="2016-10" db="EMBL/GenBank/DDBJ databases">
        <authorList>
            <person name="Varghese N."/>
            <person name="Submissions S."/>
        </authorList>
    </citation>
    <scope>NUCLEOTIDE SEQUENCE [LARGE SCALE GENOMIC DNA]</scope>
    <source>
        <strain evidence="4">M1</strain>
    </source>
</reference>
<feature type="domain" description="GmrSD restriction endonucleases N-terminal" evidence="1">
    <location>
        <begin position="8"/>
        <end position="220"/>
    </location>
</feature>
<dbReference type="PANTHER" id="PTHR35149">
    <property type="entry name" value="SLL5132 PROTEIN"/>
    <property type="match status" value="1"/>
</dbReference>
<dbReference type="STRING" id="186116.SAMN05192569_10585"/>
<evidence type="ECO:0000259" key="1">
    <source>
        <dbReference type="Pfam" id="PF03235"/>
    </source>
</evidence>
<evidence type="ECO:0000313" key="3">
    <source>
        <dbReference type="EMBL" id="SFA55130.1"/>
    </source>
</evidence>
<protein>
    <submittedName>
        <fullName evidence="3">Uncharacterized conserved protein, contains ParB-like and HNH nuclease domains</fullName>
    </submittedName>
</protein>